<gene>
    <name evidence="1" type="ORF">DKW60_17305</name>
</gene>
<proteinExistence type="predicted"/>
<dbReference type="OrthoDB" id="5624589at2"/>
<dbReference type="AlphaFoldDB" id="A0A317CCM5"/>
<comment type="caution">
    <text evidence="1">The sequence shown here is derived from an EMBL/GenBank/DDBJ whole genome shotgun (WGS) entry which is preliminary data.</text>
</comment>
<keyword evidence="2" id="KW-1185">Reference proteome</keyword>
<organism evidence="1 2">
    <name type="scientific">Leucothrix pacifica</name>
    <dbReference type="NCBI Taxonomy" id="1247513"/>
    <lineage>
        <taxon>Bacteria</taxon>
        <taxon>Pseudomonadati</taxon>
        <taxon>Pseudomonadota</taxon>
        <taxon>Gammaproteobacteria</taxon>
        <taxon>Thiotrichales</taxon>
        <taxon>Thiotrichaceae</taxon>
        <taxon>Leucothrix</taxon>
    </lineage>
</organism>
<dbReference type="EMBL" id="QGKM01000059">
    <property type="protein sequence ID" value="PWQ94060.1"/>
    <property type="molecule type" value="Genomic_DNA"/>
</dbReference>
<sequence length="176" mass="20060">MLYRSLSVAIIVLLSWFTYASMQSNQQIKQQLSLLQSQFGQNVEPLVEKQLLMNEQMEQIRAYMTKQDQIAKEKKKVEASLSRQKQITALYATYSKVLKADALRGAKKYPEASALLKGTKKEIWKAGDLYKEHQKSLRGLMQTIDALVNAWNAKDGSKNAAKVYNTLDKVLQDKSK</sequence>
<dbReference type="Proteomes" id="UP000245539">
    <property type="component" value="Unassembled WGS sequence"/>
</dbReference>
<evidence type="ECO:0000313" key="1">
    <source>
        <dbReference type="EMBL" id="PWQ94060.1"/>
    </source>
</evidence>
<evidence type="ECO:0000313" key="2">
    <source>
        <dbReference type="Proteomes" id="UP000245539"/>
    </source>
</evidence>
<accession>A0A317CCM5</accession>
<protein>
    <submittedName>
        <fullName evidence="1">Uncharacterized protein</fullName>
    </submittedName>
</protein>
<name>A0A317CCM5_9GAMM</name>
<dbReference type="RefSeq" id="WP_109838924.1">
    <property type="nucleotide sequence ID" value="NZ_QGKM01000059.1"/>
</dbReference>
<reference evidence="1 2" key="1">
    <citation type="submission" date="2018-05" db="EMBL/GenBank/DDBJ databases">
        <title>Leucothrix arctica sp. nov., isolated from Arctic seawater.</title>
        <authorList>
            <person name="Choi A."/>
            <person name="Baek K."/>
        </authorList>
    </citation>
    <scope>NUCLEOTIDE SEQUENCE [LARGE SCALE GENOMIC DNA]</scope>
    <source>
        <strain evidence="1 2">JCM 18388</strain>
    </source>
</reference>